<keyword evidence="8" id="KW-1133">Transmembrane helix</keyword>
<dbReference type="InterPro" id="IPR013783">
    <property type="entry name" value="Ig-like_fold"/>
</dbReference>
<dbReference type="InterPro" id="IPR003006">
    <property type="entry name" value="Ig/MHC_CS"/>
</dbReference>
<dbReference type="AlphaFoldDB" id="A0A8C5MJZ2"/>
<feature type="transmembrane region" description="Helical" evidence="8">
    <location>
        <begin position="300"/>
        <end position="322"/>
    </location>
</feature>
<dbReference type="Pfam" id="PF00129">
    <property type="entry name" value="MHC_I"/>
    <property type="match status" value="1"/>
</dbReference>
<evidence type="ECO:0000256" key="2">
    <source>
        <dbReference type="ARBA" id="ARBA00022729"/>
    </source>
</evidence>
<evidence type="ECO:0000256" key="1">
    <source>
        <dbReference type="ARBA" id="ARBA00004370"/>
    </source>
</evidence>
<dbReference type="Gene3D" id="3.30.500.10">
    <property type="entry name" value="MHC class I-like antigen recognition-like"/>
    <property type="match status" value="1"/>
</dbReference>
<keyword evidence="3 8" id="KW-0472">Membrane</keyword>
<dbReference type="Pfam" id="PF07654">
    <property type="entry name" value="C1-set"/>
    <property type="match status" value="1"/>
</dbReference>
<comment type="similarity">
    <text evidence="6">Belongs to the MHC class I family.</text>
</comment>
<dbReference type="InterPro" id="IPR036179">
    <property type="entry name" value="Ig-like_dom_sf"/>
</dbReference>
<evidence type="ECO:0000256" key="6">
    <source>
        <dbReference type="RuleBase" id="RU004439"/>
    </source>
</evidence>
<dbReference type="InterPro" id="IPR007110">
    <property type="entry name" value="Ig-like_dom"/>
</dbReference>
<reference evidence="10" key="2">
    <citation type="submission" date="2025-09" db="UniProtKB">
        <authorList>
            <consortium name="Ensembl"/>
        </authorList>
    </citation>
    <scope>IDENTIFICATION</scope>
</reference>
<evidence type="ECO:0000256" key="4">
    <source>
        <dbReference type="ARBA" id="ARBA00023157"/>
    </source>
</evidence>
<evidence type="ECO:0000256" key="5">
    <source>
        <dbReference type="ARBA" id="ARBA00023180"/>
    </source>
</evidence>
<dbReference type="InterPro" id="IPR001039">
    <property type="entry name" value="MHC_I_a_a1/a2"/>
</dbReference>
<dbReference type="Proteomes" id="UP000694569">
    <property type="component" value="Unplaced"/>
</dbReference>
<dbReference type="FunFam" id="2.60.40.10:FF:000204">
    <property type="entry name" value="Major histocompatibility complex, class I-related protein"/>
    <property type="match status" value="1"/>
</dbReference>
<dbReference type="InterPro" id="IPR037055">
    <property type="entry name" value="MHC_I-like_Ag-recog_sf"/>
</dbReference>
<feature type="compositionally biased region" description="Polar residues" evidence="7">
    <location>
        <begin position="328"/>
        <end position="337"/>
    </location>
</feature>
<evidence type="ECO:0000256" key="7">
    <source>
        <dbReference type="SAM" id="MobiDB-lite"/>
    </source>
</evidence>
<dbReference type="Ensembl" id="ENSLLET00000016357.1">
    <property type="protein sequence ID" value="ENSLLEP00000015755.1"/>
    <property type="gene ID" value="ENSLLEG00000009494.1"/>
</dbReference>
<dbReference type="SMART" id="SM00407">
    <property type="entry name" value="IGc1"/>
    <property type="match status" value="1"/>
</dbReference>
<keyword evidence="11" id="KW-1185">Reference proteome</keyword>
<dbReference type="InterPro" id="IPR003597">
    <property type="entry name" value="Ig_C1-set"/>
</dbReference>
<name>A0A8C5MJZ2_9ANUR</name>
<dbReference type="GO" id="GO:0006955">
    <property type="term" value="P:immune response"/>
    <property type="evidence" value="ECO:0007669"/>
    <property type="project" value="TreeGrafter"/>
</dbReference>
<dbReference type="PROSITE" id="PS50835">
    <property type="entry name" value="IG_LIKE"/>
    <property type="match status" value="1"/>
</dbReference>
<dbReference type="PANTHER" id="PTHR16675:SF286">
    <property type="entry name" value="MHC CLASS I ANTIGEN"/>
    <property type="match status" value="1"/>
</dbReference>
<dbReference type="SUPFAM" id="SSF54452">
    <property type="entry name" value="MHC antigen-recognition domain"/>
    <property type="match status" value="1"/>
</dbReference>
<organism evidence="10 11">
    <name type="scientific">Leptobrachium leishanense</name>
    <name type="common">Leishan spiny toad</name>
    <dbReference type="NCBI Taxonomy" id="445787"/>
    <lineage>
        <taxon>Eukaryota</taxon>
        <taxon>Metazoa</taxon>
        <taxon>Chordata</taxon>
        <taxon>Craniata</taxon>
        <taxon>Vertebrata</taxon>
        <taxon>Euteleostomi</taxon>
        <taxon>Amphibia</taxon>
        <taxon>Batrachia</taxon>
        <taxon>Anura</taxon>
        <taxon>Pelobatoidea</taxon>
        <taxon>Megophryidae</taxon>
        <taxon>Leptobrachium</taxon>
    </lineage>
</organism>
<dbReference type="SUPFAM" id="SSF48726">
    <property type="entry name" value="Immunoglobulin"/>
    <property type="match status" value="1"/>
</dbReference>
<keyword evidence="2" id="KW-0732">Signal</keyword>
<keyword evidence="8" id="KW-0812">Transmembrane</keyword>
<dbReference type="PRINTS" id="PR01638">
    <property type="entry name" value="MHCCLASSI"/>
</dbReference>
<dbReference type="PANTHER" id="PTHR16675">
    <property type="entry name" value="MHC CLASS I-RELATED"/>
    <property type="match status" value="1"/>
</dbReference>
<dbReference type="Gene3D" id="2.60.40.10">
    <property type="entry name" value="Immunoglobulins"/>
    <property type="match status" value="1"/>
</dbReference>
<dbReference type="InterPro" id="IPR050208">
    <property type="entry name" value="MHC_class-I_related"/>
</dbReference>
<dbReference type="GeneTree" id="ENSGT01120000271825"/>
<dbReference type="InterPro" id="IPR011161">
    <property type="entry name" value="MHC_I-like_Ag-recog"/>
</dbReference>
<evidence type="ECO:0000313" key="10">
    <source>
        <dbReference type="Ensembl" id="ENSLLEP00000015755.1"/>
    </source>
</evidence>
<evidence type="ECO:0000313" key="11">
    <source>
        <dbReference type="Proteomes" id="UP000694569"/>
    </source>
</evidence>
<dbReference type="GO" id="GO:0009897">
    <property type="term" value="C:external side of plasma membrane"/>
    <property type="evidence" value="ECO:0007669"/>
    <property type="project" value="TreeGrafter"/>
</dbReference>
<evidence type="ECO:0000256" key="8">
    <source>
        <dbReference type="SAM" id="Phobius"/>
    </source>
</evidence>
<evidence type="ECO:0000259" key="9">
    <source>
        <dbReference type="PROSITE" id="PS50835"/>
    </source>
</evidence>
<feature type="region of interest" description="Disordered" evidence="7">
    <location>
        <begin position="328"/>
        <end position="349"/>
    </location>
</feature>
<evidence type="ECO:0000256" key="3">
    <source>
        <dbReference type="ARBA" id="ARBA00023136"/>
    </source>
</evidence>
<keyword evidence="5" id="KW-0325">Glycoprotein</keyword>
<dbReference type="PROSITE" id="PS00290">
    <property type="entry name" value="IG_MHC"/>
    <property type="match status" value="1"/>
</dbReference>
<keyword evidence="4" id="KW-1015">Disulfide bond</keyword>
<protein>
    <recommendedName>
        <fullName evidence="9">Ig-like domain-containing protein</fullName>
    </recommendedName>
</protein>
<dbReference type="InterPro" id="IPR011162">
    <property type="entry name" value="MHC_I/II-like_Ag-recog"/>
</dbReference>
<sequence>MPFLLCLCTSPQESLGQLAPPLKSWIKGQRVLLLSGTLCHSLRHFQTLVSAPEYGLPEFTIVGYVNEIEITRYTSDSNQLVPVAQQRCKRNKAELTHKARIEMKRFNYTAGFHLIQWMYGCELRNDGSIRGYSQFGYNGKDFLVLDSERWVYYPLTDLAQLTAQKLNGPEEQRGERFKNYLHSCIGWLRKLIENGKGEFHRKLRPEVKVSEQKLNGITKLHCQVFGFYSRDVDVNWKRNGIDVPSDEAKHVLPNTDGTYQIRVTVEIPTVDQQSYSCHVDHISLEQPLTVKWEPWSRSNVLRILIVIVAGTIAITAVGIVVWRKGSGKKTTYAPTNTSDKDEFSTSSNV</sequence>
<proteinExistence type="inferred from homology"/>
<reference evidence="10" key="1">
    <citation type="submission" date="2025-08" db="UniProtKB">
        <authorList>
            <consortium name="Ensembl"/>
        </authorList>
    </citation>
    <scope>IDENTIFICATION</scope>
</reference>
<comment type="subcellular location">
    <subcellularLocation>
        <location evidence="1">Membrane</location>
    </subcellularLocation>
</comment>
<accession>A0A8C5MJZ2</accession>
<dbReference type="OrthoDB" id="8936120at2759"/>
<dbReference type="GO" id="GO:0005615">
    <property type="term" value="C:extracellular space"/>
    <property type="evidence" value="ECO:0007669"/>
    <property type="project" value="TreeGrafter"/>
</dbReference>
<feature type="domain" description="Ig-like" evidence="9">
    <location>
        <begin position="205"/>
        <end position="289"/>
    </location>
</feature>